<dbReference type="InterPro" id="IPR012910">
    <property type="entry name" value="Plug_dom"/>
</dbReference>
<evidence type="ECO:0000256" key="1">
    <source>
        <dbReference type="ARBA" id="ARBA00004571"/>
    </source>
</evidence>
<protein>
    <submittedName>
        <fullName evidence="16">TonB-dependent receptor</fullName>
    </submittedName>
</protein>
<evidence type="ECO:0000256" key="5">
    <source>
        <dbReference type="ARBA" id="ARBA00022692"/>
    </source>
</evidence>
<dbReference type="SUPFAM" id="SSF56935">
    <property type="entry name" value="Porins"/>
    <property type="match status" value="1"/>
</dbReference>
<dbReference type="Gene3D" id="2.40.170.20">
    <property type="entry name" value="TonB-dependent receptor, beta-barrel domain"/>
    <property type="match status" value="1"/>
</dbReference>
<keyword evidence="6" id="KW-0408">Iron</keyword>
<feature type="signal peptide" evidence="13">
    <location>
        <begin position="1"/>
        <end position="21"/>
    </location>
</feature>
<dbReference type="Proteomes" id="UP000249739">
    <property type="component" value="Unassembled WGS sequence"/>
</dbReference>
<comment type="caution">
    <text evidence="16">The sequence shown here is derived from an EMBL/GenBank/DDBJ whole genome shotgun (WGS) entry which is preliminary data.</text>
</comment>
<dbReference type="CDD" id="cd01347">
    <property type="entry name" value="ligand_gated_channel"/>
    <property type="match status" value="1"/>
</dbReference>
<evidence type="ECO:0000256" key="12">
    <source>
        <dbReference type="RuleBase" id="RU003357"/>
    </source>
</evidence>
<feature type="domain" description="TonB-dependent receptor plug" evidence="15">
    <location>
        <begin position="47"/>
        <end position="156"/>
    </location>
</feature>
<evidence type="ECO:0000256" key="8">
    <source>
        <dbReference type="ARBA" id="ARBA00023077"/>
    </source>
</evidence>
<evidence type="ECO:0000259" key="15">
    <source>
        <dbReference type="Pfam" id="PF07715"/>
    </source>
</evidence>
<feature type="domain" description="TonB-dependent receptor-like beta-barrel" evidence="14">
    <location>
        <begin position="210"/>
        <end position="637"/>
    </location>
</feature>
<keyword evidence="3 11" id="KW-1134">Transmembrane beta strand</keyword>
<evidence type="ECO:0000256" key="3">
    <source>
        <dbReference type="ARBA" id="ARBA00022452"/>
    </source>
</evidence>
<evidence type="ECO:0000256" key="9">
    <source>
        <dbReference type="ARBA" id="ARBA00023136"/>
    </source>
</evidence>
<dbReference type="PANTHER" id="PTHR32552:SF81">
    <property type="entry name" value="TONB-DEPENDENT OUTER MEMBRANE RECEPTOR"/>
    <property type="match status" value="1"/>
</dbReference>
<dbReference type="Pfam" id="PF07715">
    <property type="entry name" value="Plug"/>
    <property type="match status" value="1"/>
</dbReference>
<evidence type="ECO:0000256" key="10">
    <source>
        <dbReference type="ARBA" id="ARBA00023237"/>
    </source>
</evidence>
<evidence type="ECO:0000256" key="7">
    <source>
        <dbReference type="ARBA" id="ARBA00023065"/>
    </source>
</evidence>
<keyword evidence="10 11" id="KW-0998">Cell outer membrane</keyword>
<name>A0A2W5FMS2_9BACT</name>
<evidence type="ECO:0000256" key="4">
    <source>
        <dbReference type="ARBA" id="ARBA00022496"/>
    </source>
</evidence>
<dbReference type="PANTHER" id="PTHR32552">
    <property type="entry name" value="FERRICHROME IRON RECEPTOR-RELATED"/>
    <property type="match status" value="1"/>
</dbReference>
<sequence length="676" mass="74494">MFKKLFFSTAMAALLPSLALAQSTKVVVNAKAGSITSPSVRLQESEIKKTAGSVLFIDSEKYKDRYANTIKDIVEDEPGVFAQTRYGQEIRLSIRGSGIGRGFHARGIEILQDGIPTNLADGSGDYYQIDPLTIRATEIYKGGNGLFYGASTLGGAVNFVTPTAYTATSPNILQLEGGSFGTKRGNAQVSRVLGDFDFFAGGTITRADGFRDHEDTNSEVFNGNIGYKISPDIETRFYGGIYNVDQDLPGALTLDQALNNPKMAAANALSGDQGRVTKTQRIANRTSFKTLGGKLDFDTWVIHKDLYHPIFQIIEQDGTTFGAGPRYTSNFMIGDYRNEILLGARYFGGTNEALQYQNINGERGAQTLNARQRADNYEAYFENRFWFLPQMAFMTGAKAFHAERDYTDKGGLALNPTAKSDATDYDGINPKIGLLWQPEESIQAFVNLTRSQDVPDFSDLAQTFAATTQFVDLQPQDAWTLEIGTRGSKGRFTWDMTAYRSQIKDELLQYTTGAGIPAATFNAGDTIHQGLELGGSVALHDNWIFSQVWTYNDFHFDSDSVYGDNDIAGVPEHVLRSSLTYRSRDGFYLTPTIDYVPDGAYADQANTLKTPGYTLFGLKTGVQLENGLHFYIDARNLTDKEYISDIGVIRDARTTATNIFYPGAGRSVFAGVKYEF</sequence>
<comment type="subcellular location">
    <subcellularLocation>
        <location evidence="1 11">Cell outer membrane</location>
        <topology evidence="1 11">Multi-pass membrane protein</topology>
    </subcellularLocation>
</comment>
<keyword evidence="16" id="KW-0675">Receptor</keyword>
<evidence type="ECO:0000259" key="14">
    <source>
        <dbReference type="Pfam" id="PF00593"/>
    </source>
</evidence>
<keyword evidence="2 11" id="KW-0813">Transport</keyword>
<keyword evidence="13" id="KW-0732">Signal</keyword>
<comment type="similarity">
    <text evidence="11 12">Belongs to the TonB-dependent receptor family.</text>
</comment>
<evidence type="ECO:0000313" key="16">
    <source>
        <dbReference type="EMBL" id="PZP57265.1"/>
    </source>
</evidence>
<keyword evidence="4" id="KW-0410">Iron transport</keyword>
<keyword evidence="9 11" id="KW-0472">Membrane</keyword>
<feature type="chain" id="PRO_5016146967" evidence="13">
    <location>
        <begin position="22"/>
        <end position="676"/>
    </location>
</feature>
<dbReference type="AlphaFoldDB" id="A0A2W5FMS2"/>
<organism evidence="16 17">
    <name type="scientific">Micavibrio aeruginosavorus</name>
    <dbReference type="NCBI Taxonomy" id="349221"/>
    <lineage>
        <taxon>Bacteria</taxon>
        <taxon>Pseudomonadati</taxon>
        <taxon>Bdellovibrionota</taxon>
        <taxon>Bdellovibrionia</taxon>
        <taxon>Bdellovibrionales</taxon>
        <taxon>Pseudobdellovibrionaceae</taxon>
        <taxon>Micavibrio</taxon>
    </lineage>
</organism>
<evidence type="ECO:0000313" key="17">
    <source>
        <dbReference type="Proteomes" id="UP000249739"/>
    </source>
</evidence>
<keyword evidence="5 11" id="KW-0812">Transmembrane</keyword>
<keyword evidence="7" id="KW-0406">Ion transport</keyword>
<evidence type="ECO:0000256" key="6">
    <source>
        <dbReference type="ARBA" id="ARBA00023004"/>
    </source>
</evidence>
<evidence type="ECO:0000256" key="13">
    <source>
        <dbReference type="SAM" id="SignalP"/>
    </source>
</evidence>
<dbReference type="InterPro" id="IPR000531">
    <property type="entry name" value="Beta-barrel_TonB"/>
</dbReference>
<accession>A0A2W5FMS2</accession>
<evidence type="ECO:0000256" key="11">
    <source>
        <dbReference type="PROSITE-ProRule" id="PRU01360"/>
    </source>
</evidence>
<dbReference type="EMBL" id="QFOT01000004">
    <property type="protein sequence ID" value="PZP57265.1"/>
    <property type="molecule type" value="Genomic_DNA"/>
</dbReference>
<dbReference type="Gene3D" id="2.170.130.10">
    <property type="entry name" value="TonB-dependent receptor, plug domain"/>
    <property type="match status" value="1"/>
</dbReference>
<dbReference type="PROSITE" id="PS52016">
    <property type="entry name" value="TONB_DEPENDENT_REC_3"/>
    <property type="match status" value="1"/>
</dbReference>
<reference evidence="16 17" key="1">
    <citation type="submission" date="2017-08" db="EMBL/GenBank/DDBJ databases">
        <title>Infants hospitalized years apart are colonized by the same room-sourced microbial strains.</title>
        <authorList>
            <person name="Brooks B."/>
            <person name="Olm M.R."/>
            <person name="Firek B.A."/>
            <person name="Baker R."/>
            <person name="Thomas B.C."/>
            <person name="Morowitz M.J."/>
            <person name="Banfield J.F."/>
        </authorList>
    </citation>
    <scope>NUCLEOTIDE SEQUENCE [LARGE SCALE GENOMIC DNA]</scope>
    <source>
        <strain evidence="16">S2_006_000_R2_64</strain>
    </source>
</reference>
<gene>
    <name evidence="16" type="ORF">DI586_00880</name>
</gene>
<dbReference type="GO" id="GO:0009279">
    <property type="term" value="C:cell outer membrane"/>
    <property type="evidence" value="ECO:0007669"/>
    <property type="project" value="UniProtKB-SubCell"/>
</dbReference>
<keyword evidence="8 12" id="KW-0798">TonB box</keyword>
<proteinExistence type="inferred from homology"/>
<dbReference type="GO" id="GO:0006826">
    <property type="term" value="P:iron ion transport"/>
    <property type="evidence" value="ECO:0007669"/>
    <property type="project" value="UniProtKB-KW"/>
</dbReference>
<dbReference type="InterPro" id="IPR036942">
    <property type="entry name" value="Beta-barrel_TonB_sf"/>
</dbReference>
<dbReference type="Pfam" id="PF00593">
    <property type="entry name" value="TonB_dep_Rec_b-barrel"/>
    <property type="match status" value="1"/>
</dbReference>
<evidence type="ECO:0000256" key="2">
    <source>
        <dbReference type="ARBA" id="ARBA00022448"/>
    </source>
</evidence>
<dbReference type="InterPro" id="IPR037066">
    <property type="entry name" value="Plug_dom_sf"/>
</dbReference>
<dbReference type="InterPro" id="IPR039426">
    <property type="entry name" value="TonB-dep_rcpt-like"/>
</dbReference>